<name>A0A9W7TUA9_TRIRA</name>
<evidence type="ECO:0000313" key="2">
    <source>
        <dbReference type="EMBL" id="KAI7802372.1"/>
    </source>
</evidence>
<dbReference type="Pfam" id="PF15794">
    <property type="entry name" value="CCDC106"/>
    <property type="match status" value="1"/>
</dbReference>
<dbReference type="AlphaFoldDB" id="A0A9W7TUA9"/>
<keyword evidence="3" id="KW-1185">Reference proteome</keyword>
<gene>
    <name evidence="2" type="ORF">IRJ41_008221</name>
</gene>
<evidence type="ECO:0008006" key="4">
    <source>
        <dbReference type="Google" id="ProtNLM"/>
    </source>
</evidence>
<organism evidence="2 3">
    <name type="scientific">Triplophysa rosa</name>
    <name type="common">Cave loach</name>
    <dbReference type="NCBI Taxonomy" id="992332"/>
    <lineage>
        <taxon>Eukaryota</taxon>
        <taxon>Metazoa</taxon>
        <taxon>Chordata</taxon>
        <taxon>Craniata</taxon>
        <taxon>Vertebrata</taxon>
        <taxon>Euteleostomi</taxon>
        <taxon>Actinopterygii</taxon>
        <taxon>Neopterygii</taxon>
        <taxon>Teleostei</taxon>
        <taxon>Ostariophysi</taxon>
        <taxon>Cypriniformes</taxon>
        <taxon>Nemacheilidae</taxon>
        <taxon>Triplophysa</taxon>
    </lineage>
</organism>
<feature type="region of interest" description="Disordered" evidence="1">
    <location>
        <begin position="109"/>
        <end position="181"/>
    </location>
</feature>
<feature type="region of interest" description="Disordered" evidence="1">
    <location>
        <begin position="1"/>
        <end position="62"/>
    </location>
</feature>
<reference evidence="2" key="1">
    <citation type="submission" date="2021-02" db="EMBL/GenBank/DDBJ databases">
        <title>Comparative genomics reveals that relaxation of natural selection precedes convergent phenotypic evolution of cavefish.</title>
        <authorList>
            <person name="Peng Z."/>
        </authorList>
    </citation>
    <scope>NUCLEOTIDE SEQUENCE</scope>
    <source>
        <tissue evidence="2">Muscle</tissue>
    </source>
</reference>
<feature type="compositionally biased region" description="Low complexity" evidence="1">
    <location>
        <begin position="138"/>
        <end position="155"/>
    </location>
</feature>
<sequence>MSIGTRKTSTVIRHEPVSSEEDAGEGKECAKSKVTHRRDPSVQQFPQDMPQKSVKKGGKEAPTLQTALQEAKQTIEGQKREIATLKEWVDVLKEERQFLRDRLKEALAVRSDMGGDVASKMPPKGQAHGKRKRDSDVTDSSSSESTSDSTSNSEVLEAKKTKKKKKSRPKKAKKKVKKLRVKTPDDSICRYNMVLEKIKKENISKSEAYARLGVDRNTIVYQAPIAELAAANPDLFNTLRSTFKRKDSLKRFAETCRGFCEQEPTASAILKKKDDGSLLDIYKN</sequence>
<feature type="compositionally biased region" description="Basic residues" evidence="1">
    <location>
        <begin position="160"/>
        <end position="181"/>
    </location>
</feature>
<protein>
    <recommendedName>
        <fullName evidence="4">Coiled-coil domain-containing protein 106</fullName>
    </recommendedName>
</protein>
<proteinExistence type="predicted"/>
<dbReference type="Proteomes" id="UP001059041">
    <property type="component" value="Linkage Group LG12"/>
</dbReference>
<dbReference type="InterPro" id="IPR031591">
    <property type="entry name" value="CCDC106"/>
</dbReference>
<evidence type="ECO:0000256" key="1">
    <source>
        <dbReference type="SAM" id="MobiDB-lite"/>
    </source>
</evidence>
<dbReference type="EMBL" id="JAFHDT010000012">
    <property type="protein sequence ID" value="KAI7802372.1"/>
    <property type="molecule type" value="Genomic_DNA"/>
</dbReference>
<comment type="caution">
    <text evidence="2">The sequence shown here is derived from an EMBL/GenBank/DDBJ whole genome shotgun (WGS) entry which is preliminary data.</text>
</comment>
<dbReference type="PANTHER" id="PTHR16477:SF5">
    <property type="entry name" value="COILED-COIL DOMAIN-CONTAINING PROTEIN 106-RELATED"/>
    <property type="match status" value="1"/>
</dbReference>
<evidence type="ECO:0000313" key="3">
    <source>
        <dbReference type="Proteomes" id="UP001059041"/>
    </source>
</evidence>
<accession>A0A9W7TUA9</accession>
<feature type="compositionally biased region" description="Polar residues" evidence="1">
    <location>
        <begin position="1"/>
        <end position="11"/>
    </location>
</feature>
<dbReference type="PANTHER" id="PTHR16477">
    <property type="entry name" value="COILED-COIL DOMAIN-CONTAINING PROTEIN 106"/>
    <property type="match status" value="1"/>
</dbReference>
<dbReference type="GO" id="GO:0005654">
    <property type="term" value="C:nucleoplasm"/>
    <property type="evidence" value="ECO:0007669"/>
    <property type="project" value="TreeGrafter"/>
</dbReference>